<protein>
    <submittedName>
        <fullName evidence="2">SDR family oxidoreductase</fullName>
    </submittedName>
</protein>
<dbReference type="SUPFAM" id="SSF51735">
    <property type="entry name" value="NAD(P)-binding Rossmann-fold domains"/>
    <property type="match status" value="1"/>
</dbReference>
<dbReference type="InterPro" id="IPR002347">
    <property type="entry name" value="SDR_fam"/>
</dbReference>
<comment type="caution">
    <text evidence="2">The sequence shown here is derived from an EMBL/GenBank/DDBJ whole genome shotgun (WGS) entry which is preliminary data.</text>
</comment>
<evidence type="ECO:0000313" key="2">
    <source>
        <dbReference type="EMBL" id="RID97946.1"/>
    </source>
</evidence>
<keyword evidence="3" id="KW-1185">Reference proteome</keyword>
<dbReference type="InterPro" id="IPR036291">
    <property type="entry name" value="NAD(P)-bd_dom_sf"/>
</dbReference>
<evidence type="ECO:0000313" key="3">
    <source>
        <dbReference type="Proteomes" id="UP000266302"/>
    </source>
</evidence>
<dbReference type="AlphaFoldDB" id="A0A398CE78"/>
<dbReference type="OrthoDB" id="109589at2"/>
<dbReference type="Proteomes" id="UP000266302">
    <property type="component" value="Unassembled WGS sequence"/>
</dbReference>
<dbReference type="CDD" id="cd05327">
    <property type="entry name" value="retinol-DH_like_SDR_c_like"/>
    <property type="match status" value="1"/>
</dbReference>
<dbReference type="Pfam" id="PF00106">
    <property type="entry name" value="adh_short"/>
    <property type="match status" value="1"/>
</dbReference>
<proteinExistence type="predicted"/>
<reference evidence="2 3" key="1">
    <citation type="submission" date="2018-09" db="EMBL/GenBank/DDBJ databases">
        <title>Draft genome of Simplicispira sp. NY-02.</title>
        <authorList>
            <person name="Im W.T."/>
        </authorList>
    </citation>
    <scope>NUCLEOTIDE SEQUENCE [LARGE SCALE GENOMIC DNA]</scope>
    <source>
        <strain evidence="2 3">NY-02</strain>
    </source>
</reference>
<organism evidence="2 3">
    <name type="scientific">Simplicispira hankyongi</name>
    <dbReference type="NCBI Taxonomy" id="2315688"/>
    <lineage>
        <taxon>Bacteria</taxon>
        <taxon>Pseudomonadati</taxon>
        <taxon>Pseudomonadota</taxon>
        <taxon>Betaproteobacteria</taxon>
        <taxon>Burkholderiales</taxon>
        <taxon>Comamonadaceae</taxon>
        <taxon>Simplicispira</taxon>
    </lineage>
</organism>
<dbReference type="PANTHER" id="PTHR43157:SF44">
    <property type="entry name" value="DEHYDROGENASE_REDUCTASE SDR FAMILY MEMBER 13"/>
    <property type="match status" value="1"/>
</dbReference>
<keyword evidence="1" id="KW-0560">Oxidoreductase</keyword>
<evidence type="ECO:0000256" key="1">
    <source>
        <dbReference type="ARBA" id="ARBA00023002"/>
    </source>
</evidence>
<dbReference type="PANTHER" id="PTHR43157">
    <property type="entry name" value="PHOSPHATIDYLINOSITOL-GLYCAN BIOSYNTHESIS CLASS F PROTEIN-RELATED"/>
    <property type="match status" value="1"/>
</dbReference>
<sequence length="288" mass="30590">MPTLNLPLRGRVALVTGANTGIGLVTARVLAERGAHLFVTCRNAATGAAAVEQIRSGSGNPQVEALSMDLADFASVRACAHAFLARELPLHILVNNAGLGGKSGLTASGFELAFGVNHMGHFLFTQLLLERLKRSAPARIVTVASRAHFRAAGLDWEALRQGTRSRTGIDEYCNSKLANVLFSAELGRRLQGSGVSTYAVHPGVVASDVWRAVPWPIRPLMKLGMISTEEGAATSLHCATAPELATASGLYYDKCRPRTPSALALDAALAAQLWQRSEAWAEREAGAR</sequence>
<dbReference type="PRINTS" id="PR00081">
    <property type="entry name" value="GDHRDH"/>
</dbReference>
<name>A0A398CE78_9BURK</name>
<dbReference type="RefSeq" id="WP_119109651.1">
    <property type="nucleotide sequence ID" value="NZ_QXJC01000004.1"/>
</dbReference>
<gene>
    <name evidence="2" type="ORF">D3F03_11970</name>
</gene>
<dbReference type="EMBL" id="QXJC01000004">
    <property type="protein sequence ID" value="RID97946.1"/>
    <property type="molecule type" value="Genomic_DNA"/>
</dbReference>
<accession>A0A398CE78</accession>
<dbReference type="Gene3D" id="3.40.50.720">
    <property type="entry name" value="NAD(P)-binding Rossmann-like Domain"/>
    <property type="match status" value="1"/>
</dbReference>
<dbReference type="GO" id="GO:0016491">
    <property type="term" value="F:oxidoreductase activity"/>
    <property type="evidence" value="ECO:0007669"/>
    <property type="project" value="UniProtKB-KW"/>
</dbReference>